<sequence length="126" mass="14760">MSEPHLPERVVTLLVSSDYARLVGRTMSERFDYVVDIASLHTRDELLRRFELDRILVRQIEKWLGFHGRRLRRPAESIDIVMCGLEFRKRRIRRSRVGARRRRLDPKGLPKAAPKAESKTSPEEPG</sequence>
<reference evidence="2 3" key="1">
    <citation type="journal article" date="2013" name="Appl. Environ. Microbiol.">
        <title>Genome analysis suggests that the soil oligotrophic bacterium Agromonas oligotrophica (Bradyrhizobium oligotrophicum) is a nitrogen-fixing symbiont of Aeschynomene indica.</title>
        <authorList>
            <person name="Okubo T."/>
            <person name="Fukushima S."/>
            <person name="Itakura M."/>
            <person name="Oshima K."/>
            <person name="Longtonglang A."/>
            <person name="Teaumroong N."/>
            <person name="Mitsui H."/>
            <person name="Hattori M."/>
            <person name="Hattori R."/>
            <person name="Hattori T."/>
            <person name="Minamisawa K."/>
        </authorList>
    </citation>
    <scope>NUCLEOTIDE SEQUENCE [LARGE SCALE GENOMIC DNA]</scope>
    <source>
        <strain evidence="2 3">S58</strain>
    </source>
</reference>
<dbReference type="KEGG" id="aol:S58_53010"/>
<dbReference type="STRING" id="1245469.S58_53010"/>
<gene>
    <name evidence="2" type="ORF">S58_53010</name>
</gene>
<accession>M4ZXX2</accession>
<evidence type="ECO:0000313" key="2">
    <source>
        <dbReference type="EMBL" id="BAM91280.1"/>
    </source>
</evidence>
<dbReference type="EMBL" id="AP012603">
    <property type="protein sequence ID" value="BAM91280.1"/>
    <property type="molecule type" value="Genomic_DNA"/>
</dbReference>
<dbReference type="RefSeq" id="WP_015668368.1">
    <property type="nucleotide sequence ID" value="NC_020453.1"/>
</dbReference>
<feature type="compositionally biased region" description="Basic and acidic residues" evidence="1">
    <location>
        <begin position="114"/>
        <end position="126"/>
    </location>
</feature>
<protein>
    <submittedName>
        <fullName evidence="2">Uncharacterized protein</fullName>
    </submittedName>
</protein>
<name>M4ZXX2_9BRAD</name>
<dbReference type="HOGENOM" id="CLU_2116315_0_0_5"/>
<proteinExistence type="predicted"/>
<feature type="region of interest" description="Disordered" evidence="1">
    <location>
        <begin position="97"/>
        <end position="126"/>
    </location>
</feature>
<dbReference type="PATRIC" id="fig|1245469.3.peg.5429"/>
<evidence type="ECO:0000313" key="3">
    <source>
        <dbReference type="Proteomes" id="UP000011841"/>
    </source>
</evidence>
<dbReference type="GeneID" id="301819058"/>
<dbReference type="eggNOG" id="ENOG50300AG">
    <property type="taxonomic scope" value="Bacteria"/>
</dbReference>
<dbReference type="AlphaFoldDB" id="M4ZXX2"/>
<evidence type="ECO:0000256" key="1">
    <source>
        <dbReference type="SAM" id="MobiDB-lite"/>
    </source>
</evidence>
<organism evidence="2 3">
    <name type="scientific">Bradyrhizobium oligotrophicum S58</name>
    <dbReference type="NCBI Taxonomy" id="1245469"/>
    <lineage>
        <taxon>Bacteria</taxon>
        <taxon>Pseudomonadati</taxon>
        <taxon>Pseudomonadota</taxon>
        <taxon>Alphaproteobacteria</taxon>
        <taxon>Hyphomicrobiales</taxon>
        <taxon>Nitrobacteraceae</taxon>
        <taxon>Bradyrhizobium</taxon>
    </lineage>
</organism>
<dbReference type="Proteomes" id="UP000011841">
    <property type="component" value="Chromosome"/>
</dbReference>
<keyword evidence="3" id="KW-1185">Reference proteome</keyword>